<dbReference type="AlphaFoldDB" id="A0A1I8ELL7"/>
<dbReference type="WBParaSite" id="maker-PairedContig_2986-snap-gene-3.9-mRNA-1">
    <property type="protein sequence ID" value="maker-PairedContig_2986-snap-gene-3.9-mRNA-1"/>
    <property type="gene ID" value="maker-PairedContig_2986-snap-gene-3.9"/>
</dbReference>
<dbReference type="PANTHER" id="PTHR13234">
    <property type="entry name" value="GAMMA-INTERFERON INDUCIBLE LYSOSOMAL THIOL REDUCTASE GILT"/>
    <property type="match status" value="1"/>
</dbReference>
<name>A0A1I8ELL7_WUCBA</name>
<sequence>KYLVNLYVSVVRKCLFQNDIKTNTISVDTVLLLMVSDNPIAAKSKCKYCTKLLREQIWPFYVKRPGIMNIQIIPFGKGYCDYFSNQTFYCHCQHEQDECDLNRLQNCAIAFFPRRYLGLVTCVQGLPNIYEAFSRCLTGLTEYTRYRLIECATTQTGEVLNYYSMLNTHQAGIKLWPAMFVNGEYFERNYPCEIEICRHTTWC</sequence>
<evidence type="ECO:0000256" key="1">
    <source>
        <dbReference type="ARBA" id="ARBA00005679"/>
    </source>
</evidence>
<dbReference type="PANTHER" id="PTHR13234:SF14">
    <property type="entry name" value="GAMMA INTERFERON INDUCIBLE LYSOSOMAL THIOL REDUCTASE"/>
    <property type="match status" value="1"/>
</dbReference>
<comment type="similarity">
    <text evidence="1">Belongs to the GILT family.</text>
</comment>
<dbReference type="InterPro" id="IPR004911">
    <property type="entry name" value="Interferon-induced_GILT"/>
</dbReference>
<dbReference type="Pfam" id="PF03227">
    <property type="entry name" value="GILT"/>
    <property type="match status" value="1"/>
</dbReference>
<evidence type="ECO:0000256" key="2">
    <source>
        <dbReference type="ARBA" id="ARBA00023180"/>
    </source>
</evidence>
<dbReference type="STRING" id="6293.A0A1I8ELL7"/>
<reference evidence="3" key="1">
    <citation type="submission" date="2016-11" db="UniProtKB">
        <authorList>
            <consortium name="WormBaseParasite"/>
        </authorList>
    </citation>
    <scope>IDENTIFICATION</scope>
    <source>
        <strain evidence="3">pt0022</strain>
    </source>
</reference>
<dbReference type="GO" id="GO:0016671">
    <property type="term" value="F:oxidoreductase activity, acting on a sulfur group of donors, disulfide as acceptor"/>
    <property type="evidence" value="ECO:0007669"/>
    <property type="project" value="InterPro"/>
</dbReference>
<proteinExistence type="inferred from homology"/>
<organism evidence="3">
    <name type="scientific">Wuchereria bancrofti</name>
    <dbReference type="NCBI Taxonomy" id="6293"/>
    <lineage>
        <taxon>Eukaryota</taxon>
        <taxon>Metazoa</taxon>
        <taxon>Ecdysozoa</taxon>
        <taxon>Nematoda</taxon>
        <taxon>Chromadorea</taxon>
        <taxon>Rhabditida</taxon>
        <taxon>Spirurina</taxon>
        <taxon>Spiruromorpha</taxon>
        <taxon>Filarioidea</taxon>
        <taxon>Onchocercidae</taxon>
        <taxon>Wuchereria</taxon>
    </lineage>
</organism>
<protein>
    <recommendedName>
        <fullName evidence="4">Gamma interferon inducible lysosomal thiol reductase</fullName>
    </recommendedName>
</protein>
<evidence type="ECO:0000313" key="3">
    <source>
        <dbReference type="WBParaSite" id="maker-PairedContig_2986-snap-gene-3.9-mRNA-1"/>
    </source>
</evidence>
<keyword evidence="2" id="KW-0325">Glycoprotein</keyword>
<evidence type="ECO:0008006" key="4">
    <source>
        <dbReference type="Google" id="ProtNLM"/>
    </source>
</evidence>
<accession>A0A1I8ELL7</accession>